<dbReference type="RefSeq" id="WP_377005836.1">
    <property type="nucleotide sequence ID" value="NZ_JBHSGG010000049.1"/>
</dbReference>
<evidence type="ECO:0000313" key="5">
    <source>
        <dbReference type="Proteomes" id="UP001595892"/>
    </source>
</evidence>
<sequence length="130" mass="14161">MSLDIRILSTGDQIRHVALQGRLDTHTYQALDDRLAPLLAGATRSLVLDLAELEYISSAGIRSIFKARKALSARGGKVVVVNPQPQIQKVFDLVKAVPLNEIFTSVAEADAYLDAMQRKVVMGDDEDAQG</sequence>
<proteinExistence type="inferred from homology"/>
<reference evidence="5" key="1">
    <citation type="journal article" date="2019" name="Int. J. Syst. Evol. Microbiol.">
        <title>The Global Catalogue of Microorganisms (GCM) 10K type strain sequencing project: providing services to taxonomists for standard genome sequencing and annotation.</title>
        <authorList>
            <consortium name="The Broad Institute Genomics Platform"/>
            <consortium name="The Broad Institute Genome Sequencing Center for Infectious Disease"/>
            <person name="Wu L."/>
            <person name="Ma J."/>
        </authorList>
    </citation>
    <scope>NUCLEOTIDE SEQUENCE [LARGE SCALE GENOMIC DNA]</scope>
    <source>
        <strain evidence="5">CGMCC 1.13574</strain>
    </source>
</reference>
<evidence type="ECO:0000256" key="1">
    <source>
        <dbReference type="ARBA" id="ARBA00009013"/>
    </source>
</evidence>
<name>A0ABV9NRE7_9GAMM</name>
<comment type="caution">
    <text evidence="4">The sequence shown here is derived from an EMBL/GenBank/DDBJ whole genome shotgun (WGS) entry which is preliminary data.</text>
</comment>
<evidence type="ECO:0000256" key="2">
    <source>
        <dbReference type="RuleBase" id="RU003749"/>
    </source>
</evidence>
<keyword evidence="5" id="KW-1185">Reference proteome</keyword>
<evidence type="ECO:0000259" key="3">
    <source>
        <dbReference type="PROSITE" id="PS50801"/>
    </source>
</evidence>
<dbReference type="PANTHER" id="PTHR33495:SF2">
    <property type="entry name" value="ANTI-SIGMA FACTOR ANTAGONIST TM_1081-RELATED"/>
    <property type="match status" value="1"/>
</dbReference>
<dbReference type="InterPro" id="IPR003658">
    <property type="entry name" value="Anti-sigma_ant"/>
</dbReference>
<comment type="similarity">
    <text evidence="1 2">Belongs to the anti-sigma-factor antagonist family.</text>
</comment>
<dbReference type="SUPFAM" id="SSF52091">
    <property type="entry name" value="SpoIIaa-like"/>
    <property type="match status" value="1"/>
</dbReference>
<accession>A0ABV9NRE7</accession>
<dbReference type="Proteomes" id="UP001595892">
    <property type="component" value="Unassembled WGS sequence"/>
</dbReference>
<dbReference type="Pfam" id="PF01740">
    <property type="entry name" value="STAS"/>
    <property type="match status" value="1"/>
</dbReference>
<dbReference type="InterPro" id="IPR036513">
    <property type="entry name" value="STAS_dom_sf"/>
</dbReference>
<gene>
    <name evidence="4" type="ORF">ACFO3Q_16190</name>
</gene>
<organism evidence="4 5">
    <name type="scientific">Coralloluteibacterium thermophilum</name>
    <dbReference type="NCBI Taxonomy" id="2707049"/>
    <lineage>
        <taxon>Bacteria</taxon>
        <taxon>Pseudomonadati</taxon>
        <taxon>Pseudomonadota</taxon>
        <taxon>Gammaproteobacteria</taxon>
        <taxon>Lysobacterales</taxon>
        <taxon>Lysobacteraceae</taxon>
        <taxon>Coralloluteibacterium</taxon>
    </lineage>
</organism>
<dbReference type="NCBIfam" id="TIGR00377">
    <property type="entry name" value="ant_ant_sig"/>
    <property type="match status" value="1"/>
</dbReference>
<feature type="domain" description="STAS" evidence="3">
    <location>
        <begin position="17"/>
        <end position="113"/>
    </location>
</feature>
<dbReference type="EMBL" id="JBHSGG010000049">
    <property type="protein sequence ID" value="MFC4729710.1"/>
    <property type="molecule type" value="Genomic_DNA"/>
</dbReference>
<dbReference type="PANTHER" id="PTHR33495">
    <property type="entry name" value="ANTI-SIGMA FACTOR ANTAGONIST TM_1081-RELATED-RELATED"/>
    <property type="match status" value="1"/>
</dbReference>
<dbReference type="CDD" id="cd07043">
    <property type="entry name" value="STAS_anti-anti-sigma_factors"/>
    <property type="match status" value="1"/>
</dbReference>
<dbReference type="InterPro" id="IPR002645">
    <property type="entry name" value="STAS_dom"/>
</dbReference>
<protein>
    <recommendedName>
        <fullName evidence="2">Anti-sigma factor antagonist</fullName>
    </recommendedName>
</protein>
<dbReference type="Gene3D" id="3.30.750.24">
    <property type="entry name" value="STAS domain"/>
    <property type="match status" value="1"/>
</dbReference>
<dbReference type="PROSITE" id="PS50801">
    <property type="entry name" value="STAS"/>
    <property type="match status" value="1"/>
</dbReference>
<evidence type="ECO:0000313" key="4">
    <source>
        <dbReference type="EMBL" id="MFC4729710.1"/>
    </source>
</evidence>